<evidence type="ECO:0000256" key="6">
    <source>
        <dbReference type="ARBA" id="ARBA00022842"/>
    </source>
</evidence>
<dbReference type="Pfam" id="PF00719">
    <property type="entry name" value="Pyrophosphatase"/>
    <property type="match status" value="1"/>
</dbReference>
<dbReference type="GO" id="GO:0004427">
    <property type="term" value="F:inorganic diphosphate phosphatase activity"/>
    <property type="evidence" value="ECO:0000318"/>
    <property type="project" value="GO_Central"/>
</dbReference>
<evidence type="ECO:0000256" key="8">
    <source>
        <dbReference type="ARBA" id="ARBA00047820"/>
    </source>
</evidence>
<dbReference type="SUPFAM" id="SSF50324">
    <property type="entry name" value="Inorganic pyrophosphatase"/>
    <property type="match status" value="1"/>
</dbReference>
<evidence type="ECO:0000256" key="4">
    <source>
        <dbReference type="ARBA" id="ARBA00022723"/>
    </source>
</evidence>
<keyword evidence="6" id="KW-0460">Magnesium</keyword>
<accession>A0A8R1UZ62</accession>
<dbReference type="GO" id="GO:0006796">
    <property type="term" value="P:phosphate-containing compound metabolic process"/>
    <property type="evidence" value="ECO:0000318"/>
    <property type="project" value="GO_Central"/>
</dbReference>
<evidence type="ECO:0000256" key="7">
    <source>
        <dbReference type="ARBA" id="ARBA00032535"/>
    </source>
</evidence>
<accession>A0A454XK40</accession>
<dbReference type="InterPro" id="IPR036649">
    <property type="entry name" value="Pyrophosphatase_sf"/>
</dbReference>
<dbReference type="GO" id="GO:0005737">
    <property type="term" value="C:cytoplasm"/>
    <property type="evidence" value="ECO:0007669"/>
    <property type="project" value="InterPro"/>
</dbReference>
<evidence type="ECO:0000256" key="5">
    <source>
        <dbReference type="ARBA" id="ARBA00022801"/>
    </source>
</evidence>
<dbReference type="EnsemblMetazoa" id="PPA41809.1">
    <property type="protein sequence ID" value="PPA41809.1"/>
    <property type="gene ID" value="WBGene00280178"/>
</dbReference>
<dbReference type="AlphaFoldDB" id="A0A454XK40"/>
<evidence type="ECO:0000256" key="2">
    <source>
        <dbReference type="ARBA" id="ARBA00006220"/>
    </source>
</evidence>
<comment type="cofactor">
    <cofactor evidence="1">
        <name>Mg(2+)</name>
        <dbReference type="ChEBI" id="CHEBI:18420"/>
    </cofactor>
</comment>
<evidence type="ECO:0000313" key="9">
    <source>
        <dbReference type="EnsemblMetazoa" id="PPA41809.1"/>
    </source>
</evidence>
<sequence>MFTDIFFGTLAILGVATITKESSLTKEALAHNDTRQHDSIGVKYEIEERGSLYTLDYRCYFKGPQGYISPWHDIPLYDDESKKVFNMMVEIPRWTNAKMEISTRDPLSPIKQDMKNGKARFTSNIFPHRGALWNYGALPQTWENNTHVDPRTGATGDNDPIDVLEIGSAIHKTGSVKIVGCLALVDGGETDWKLMAIDVADPVANDVNSMDDVERVFPGQPKATREYLRTYKIPSGKGENTFGFDGKFMDAAFCHEVIEETHGFWKKLIKVPKPHLNTLAQVGGALYKTTPAAAAEIVAATPEIRRASDLPADLERWHYISESKL</sequence>
<gene>
    <name evidence="9" type="primary">WBGene00280178</name>
</gene>
<proteinExistence type="inferred from homology"/>
<dbReference type="GO" id="GO:0000287">
    <property type="term" value="F:magnesium ion binding"/>
    <property type="evidence" value="ECO:0007669"/>
    <property type="project" value="InterPro"/>
</dbReference>
<dbReference type="PANTHER" id="PTHR10286">
    <property type="entry name" value="INORGANIC PYROPHOSPHATASE"/>
    <property type="match status" value="1"/>
</dbReference>
<name>A0A454XK40_PRIPA</name>
<dbReference type="CDD" id="cd00412">
    <property type="entry name" value="pyrophosphatase"/>
    <property type="match status" value="1"/>
</dbReference>
<evidence type="ECO:0000313" key="10">
    <source>
        <dbReference type="Proteomes" id="UP000005239"/>
    </source>
</evidence>
<keyword evidence="4" id="KW-0479">Metal-binding</keyword>
<dbReference type="InterPro" id="IPR008162">
    <property type="entry name" value="Pyrophosphatase"/>
</dbReference>
<dbReference type="PROSITE" id="PS00387">
    <property type="entry name" value="PPASE"/>
    <property type="match status" value="1"/>
</dbReference>
<keyword evidence="10" id="KW-1185">Reference proteome</keyword>
<protein>
    <recommendedName>
        <fullName evidence="3">inorganic diphosphatase</fullName>
        <ecNumber evidence="3">3.6.1.1</ecNumber>
    </recommendedName>
    <alternativeName>
        <fullName evidence="7">Pyrophosphate phospho-hydrolase</fullName>
    </alternativeName>
</protein>
<dbReference type="OrthoDB" id="1608002at2759"/>
<dbReference type="Gene3D" id="3.90.80.10">
    <property type="entry name" value="Inorganic pyrophosphatase"/>
    <property type="match status" value="1"/>
</dbReference>
<dbReference type="EC" id="3.6.1.1" evidence="3"/>
<evidence type="ECO:0000256" key="1">
    <source>
        <dbReference type="ARBA" id="ARBA00001946"/>
    </source>
</evidence>
<dbReference type="Proteomes" id="UP000005239">
    <property type="component" value="Unassembled WGS sequence"/>
</dbReference>
<dbReference type="FunFam" id="3.90.80.10:FF:000009">
    <property type="entry name" value="Inorganic pyrophosphatase"/>
    <property type="match status" value="1"/>
</dbReference>
<comment type="catalytic activity">
    <reaction evidence="8">
        <text>diphosphate + H2O = 2 phosphate + H(+)</text>
        <dbReference type="Rhea" id="RHEA:24576"/>
        <dbReference type="ChEBI" id="CHEBI:15377"/>
        <dbReference type="ChEBI" id="CHEBI:15378"/>
        <dbReference type="ChEBI" id="CHEBI:33019"/>
        <dbReference type="ChEBI" id="CHEBI:43474"/>
        <dbReference type="EC" id="3.6.1.1"/>
    </reaction>
</comment>
<evidence type="ECO:0000256" key="3">
    <source>
        <dbReference type="ARBA" id="ARBA00012146"/>
    </source>
</evidence>
<dbReference type="OMA" id="THEYWKN"/>
<reference evidence="9" key="2">
    <citation type="submission" date="2022-06" db="UniProtKB">
        <authorList>
            <consortium name="EnsemblMetazoa"/>
        </authorList>
    </citation>
    <scope>IDENTIFICATION</scope>
    <source>
        <strain evidence="9">PS312</strain>
    </source>
</reference>
<organism evidence="9 10">
    <name type="scientific">Pristionchus pacificus</name>
    <name type="common">Parasitic nematode worm</name>
    <dbReference type="NCBI Taxonomy" id="54126"/>
    <lineage>
        <taxon>Eukaryota</taxon>
        <taxon>Metazoa</taxon>
        <taxon>Ecdysozoa</taxon>
        <taxon>Nematoda</taxon>
        <taxon>Chromadorea</taxon>
        <taxon>Rhabditida</taxon>
        <taxon>Rhabditina</taxon>
        <taxon>Diplogasteromorpha</taxon>
        <taxon>Diplogasteroidea</taxon>
        <taxon>Neodiplogasteridae</taxon>
        <taxon>Pristionchus</taxon>
    </lineage>
</organism>
<reference evidence="10" key="1">
    <citation type="journal article" date="2008" name="Nat. Genet.">
        <title>The Pristionchus pacificus genome provides a unique perspective on nematode lifestyle and parasitism.</title>
        <authorList>
            <person name="Dieterich C."/>
            <person name="Clifton S.W."/>
            <person name="Schuster L.N."/>
            <person name="Chinwalla A."/>
            <person name="Delehaunty K."/>
            <person name="Dinkelacker I."/>
            <person name="Fulton L."/>
            <person name="Fulton R."/>
            <person name="Godfrey J."/>
            <person name="Minx P."/>
            <person name="Mitreva M."/>
            <person name="Roeseler W."/>
            <person name="Tian H."/>
            <person name="Witte H."/>
            <person name="Yang S.P."/>
            <person name="Wilson R.K."/>
            <person name="Sommer R.J."/>
        </authorList>
    </citation>
    <scope>NUCLEOTIDE SEQUENCE [LARGE SCALE GENOMIC DNA]</scope>
    <source>
        <strain evidence="10">PS312</strain>
    </source>
</reference>
<comment type="similarity">
    <text evidence="2">Belongs to the PPase family.</text>
</comment>
<keyword evidence="5" id="KW-0378">Hydrolase</keyword>